<reference evidence="1" key="1">
    <citation type="submission" date="2020-05" db="UniProtKB">
        <authorList>
            <consortium name="EnsemblMetazoa"/>
        </authorList>
    </citation>
    <scope>IDENTIFICATION</scope>
    <source>
        <strain evidence="1">TTRI</strain>
    </source>
</reference>
<evidence type="ECO:0000313" key="2">
    <source>
        <dbReference type="Proteomes" id="UP000078200"/>
    </source>
</evidence>
<organism evidence="1 2">
    <name type="scientific">Glossina austeni</name>
    <name type="common">Savannah tsetse fly</name>
    <dbReference type="NCBI Taxonomy" id="7395"/>
    <lineage>
        <taxon>Eukaryota</taxon>
        <taxon>Metazoa</taxon>
        <taxon>Ecdysozoa</taxon>
        <taxon>Arthropoda</taxon>
        <taxon>Hexapoda</taxon>
        <taxon>Insecta</taxon>
        <taxon>Pterygota</taxon>
        <taxon>Neoptera</taxon>
        <taxon>Endopterygota</taxon>
        <taxon>Diptera</taxon>
        <taxon>Brachycera</taxon>
        <taxon>Muscomorpha</taxon>
        <taxon>Hippoboscoidea</taxon>
        <taxon>Glossinidae</taxon>
        <taxon>Glossina</taxon>
    </lineage>
</organism>
<proteinExistence type="predicted"/>
<dbReference type="EnsemblMetazoa" id="GAUT004276-RA">
    <property type="protein sequence ID" value="GAUT004276-PA"/>
    <property type="gene ID" value="GAUT004276"/>
</dbReference>
<keyword evidence="2" id="KW-1185">Reference proteome</keyword>
<dbReference type="Proteomes" id="UP000078200">
    <property type="component" value="Unassembled WGS sequence"/>
</dbReference>
<dbReference type="AlphaFoldDB" id="A0A1A9UGP6"/>
<name>A0A1A9UGP6_GLOAU</name>
<dbReference type="VEuPathDB" id="VectorBase:GAUT004276"/>
<evidence type="ECO:0000313" key="1">
    <source>
        <dbReference type="EnsemblMetazoa" id="GAUT004276-PA"/>
    </source>
</evidence>
<sequence length="140" mass="16034">MEQEPPSFGIELQTSVLEQWKTCSEKCPAGDISYASSFLMSQGHKKIAKYGRNTKSKSRRDTAKYIKVAKSKEFDVHNKTEERLSAPLNISITTYCYYSQQYQQQQASINNNISSIGLFSSREVRVGCVSRFRSLRILEF</sequence>
<protein>
    <submittedName>
        <fullName evidence="1">Uncharacterized protein</fullName>
    </submittedName>
</protein>
<accession>A0A1A9UGP6</accession>